<feature type="region of interest" description="Disordered" evidence="1">
    <location>
        <begin position="462"/>
        <end position="497"/>
    </location>
</feature>
<dbReference type="EMBL" id="KN831835">
    <property type="protein sequence ID" value="KIM35009.1"/>
    <property type="molecule type" value="Genomic_DNA"/>
</dbReference>
<organism evidence="2 3">
    <name type="scientific">Hebeloma cylindrosporum</name>
    <dbReference type="NCBI Taxonomy" id="76867"/>
    <lineage>
        <taxon>Eukaryota</taxon>
        <taxon>Fungi</taxon>
        <taxon>Dikarya</taxon>
        <taxon>Basidiomycota</taxon>
        <taxon>Agaricomycotina</taxon>
        <taxon>Agaricomycetes</taxon>
        <taxon>Agaricomycetidae</taxon>
        <taxon>Agaricales</taxon>
        <taxon>Agaricineae</taxon>
        <taxon>Hymenogastraceae</taxon>
        <taxon>Hebeloma</taxon>
    </lineage>
</organism>
<feature type="region of interest" description="Disordered" evidence="1">
    <location>
        <begin position="1"/>
        <end position="109"/>
    </location>
</feature>
<keyword evidence="3" id="KW-1185">Reference proteome</keyword>
<accession>A0A0C3BSG0</accession>
<evidence type="ECO:0000313" key="2">
    <source>
        <dbReference type="EMBL" id="KIM35009.1"/>
    </source>
</evidence>
<sequence length="533" mass="57828">MLPVSVRPLENSTEGSRGRGGQMNGEGSVNTEQIWSAQREQFLRHPSLRSNERGYHSENGDESKKKNGKNRDLNLPTLIVQDWSTSPPAAIAKPPPRPPRPPRPSSGQVPFVIITPCAATDSEGISSTMDDFPFNSAISSPLDAIAALTLLVKPSTTPPVLRDSNKKRLITFVDDSKPGSNPFLERDIVEGSNAGKRENPFAAPSHLSVYSPQPRLVLSESLTNISYEAKDYSGNFHSAVSETLADTSWNPVTPNDSLNTQTFPYTTSTPVKRRRLATMSDSELVFHADSLPSDGGTSLTTHGLRLPADQLDLLPYPDVFDLDMYFGPESNRSSLVPQDGPSPSIIRVPIEDRNPFLISNATVLGTDDTTSKVTKRFGFVSDAAVNPTAVSPSACPALPAMRETRRHRDQYRHRAYSRSPQVAIEDTSLDSISGVSITPPHLISPPRIGPSRPALRELTQNQVVPSSSQGPSSARRVQFSEQEQYPECSATPFPSPVSEKVKLPIVIVSHYRSPSSSTLSSTLSGGSLLSESV</sequence>
<dbReference type="HOGENOM" id="CLU_510946_0_0_1"/>
<reference evidence="3" key="2">
    <citation type="submission" date="2015-01" db="EMBL/GenBank/DDBJ databases">
        <title>Evolutionary Origins and Diversification of the Mycorrhizal Mutualists.</title>
        <authorList>
            <consortium name="DOE Joint Genome Institute"/>
            <consortium name="Mycorrhizal Genomics Consortium"/>
            <person name="Kohler A."/>
            <person name="Kuo A."/>
            <person name="Nagy L.G."/>
            <person name="Floudas D."/>
            <person name="Copeland A."/>
            <person name="Barry K.W."/>
            <person name="Cichocki N."/>
            <person name="Veneault-Fourrey C."/>
            <person name="LaButti K."/>
            <person name="Lindquist E.A."/>
            <person name="Lipzen A."/>
            <person name="Lundell T."/>
            <person name="Morin E."/>
            <person name="Murat C."/>
            <person name="Riley R."/>
            <person name="Ohm R."/>
            <person name="Sun H."/>
            <person name="Tunlid A."/>
            <person name="Henrissat B."/>
            <person name="Grigoriev I.V."/>
            <person name="Hibbett D.S."/>
            <person name="Martin F."/>
        </authorList>
    </citation>
    <scope>NUCLEOTIDE SEQUENCE [LARGE SCALE GENOMIC DNA]</scope>
    <source>
        <strain evidence="3">h7</strain>
    </source>
</reference>
<reference evidence="2 3" key="1">
    <citation type="submission" date="2014-04" db="EMBL/GenBank/DDBJ databases">
        <authorList>
            <consortium name="DOE Joint Genome Institute"/>
            <person name="Kuo A."/>
            <person name="Gay G."/>
            <person name="Dore J."/>
            <person name="Kohler A."/>
            <person name="Nagy L.G."/>
            <person name="Floudas D."/>
            <person name="Copeland A."/>
            <person name="Barry K.W."/>
            <person name="Cichocki N."/>
            <person name="Veneault-Fourrey C."/>
            <person name="LaButti K."/>
            <person name="Lindquist E.A."/>
            <person name="Lipzen A."/>
            <person name="Lundell T."/>
            <person name="Morin E."/>
            <person name="Murat C."/>
            <person name="Sun H."/>
            <person name="Tunlid A."/>
            <person name="Henrissat B."/>
            <person name="Grigoriev I.V."/>
            <person name="Hibbett D.S."/>
            <person name="Martin F."/>
            <person name="Nordberg H.P."/>
            <person name="Cantor M.N."/>
            <person name="Hua S.X."/>
        </authorList>
    </citation>
    <scope>NUCLEOTIDE SEQUENCE [LARGE SCALE GENOMIC DNA]</scope>
    <source>
        <strain evidence="3">h7</strain>
    </source>
</reference>
<feature type="compositionally biased region" description="Low complexity" evidence="1">
    <location>
        <begin position="513"/>
        <end position="533"/>
    </location>
</feature>
<feature type="compositionally biased region" description="Polar residues" evidence="1">
    <location>
        <begin position="25"/>
        <end position="39"/>
    </location>
</feature>
<evidence type="ECO:0000256" key="1">
    <source>
        <dbReference type="SAM" id="MobiDB-lite"/>
    </source>
</evidence>
<proteinExistence type="predicted"/>
<name>A0A0C3BSG0_HEBCY</name>
<evidence type="ECO:0000313" key="3">
    <source>
        <dbReference type="Proteomes" id="UP000053424"/>
    </source>
</evidence>
<dbReference type="AlphaFoldDB" id="A0A0C3BSG0"/>
<dbReference type="OrthoDB" id="3034393at2759"/>
<dbReference type="Proteomes" id="UP000053424">
    <property type="component" value="Unassembled WGS sequence"/>
</dbReference>
<gene>
    <name evidence="2" type="ORF">M413DRAFT_32828</name>
</gene>
<feature type="region of interest" description="Disordered" evidence="1">
    <location>
        <begin position="512"/>
        <end position="533"/>
    </location>
</feature>
<feature type="compositionally biased region" description="Low complexity" evidence="1">
    <location>
        <begin position="462"/>
        <end position="473"/>
    </location>
</feature>
<feature type="compositionally biased region" description="Pro residues" evidence="1">
    <location>
        <begin position="93"/>
        <end position="104"/>
    </location>
</feature>
<feature type="compositionally biased region" description="Basic and acidic residues" evidence="1">
    <location>
        <begin position="50"/>
        <end position="72"/>
    </location>
</feature>
<protein>
    <submittedName>
        <fullName evidence="2">Uncharacterized protein</fullName>
    </submittedName>
</protein>